<evidence type="ECO:0000256" key="1">
    <source>
        <dbReference type="SAM" id="SignalP"/>
    </source>
</evidence>
<dbReference type="Proteomes" id="UP000215214">
    <property type="component" value="Chromosome TJEJU"/>
</dbReference>
<dbReference type="OrthoDB" id="1271033at2"/>
<dbReference type="EMBL" id="LT899436">
    <property type="protein sequence ID" value="SNR15980.1"/>
    <property type="molecule type" value="Genomic_DNA"/>
</dbReference>
<evidence type="ECO:0008006" key="4">
    <source>
        <dbReference type="Google" id="ProtNLM"/>
    </source>
</evidence>
<dbReference type="KEGG" id="tje:TJEJU_2295"/>
<evidence type="ECO:0000313" key="2">
    <source>
        <dbReference type="EMBL" id="SNR15980.1"/>
    </source>
</evidence>
<gene>
    <name evidence="2" type="ORF">TJEJU_2295</name>
</gene>
<feature type="signal peptide" evidence="1">
    <location>
        <begin position="1"/>
        <end position="22"/>
    </location>
</feature>
<reference evidence="2 3" key="1">
    <citation type="submission" date="2017-07" db="EMBL/GenBank/DDBJ databases">
        <authorList>
            <person name="Sun Z.S."/>
            <person name="Albrecht U."/>
            <person name="Echele G."/>
            <person name="Lee C.C."/>
        </authorList>
    </citation>
    <scope>NUCLEOTIDE SEQUENCE [LARGE SCALE GENOMIC DNA]</scope>
    <source>
        <strain evidence="3">type strain: KCTC 22618</strain>
    </source>
</reference>
<keyword evidence="1" id="KW-0732">Signal</keyword>
<sequence>MKKITHIFVFLVASLLVSNIEAQNLANSSTTVIETKTKKELNKKSSDFDVRIKLEDRYGNEVPAATLPGYYAYNVETNTYYYADDRREVDLFTNLPAGTYRFDAYDGYFDGASSTIVTLSNNSIVNDEIIVTLSYWSE</sequence>
<organism evidence="2 3">
    <name type="scientific">Tenacibaculum jejuense</name>
    <dbReference type="NCBI Taxonomy" id="584609"/>
    <lineage>
        <taxon>Bacteria</taxon>
        <taxon>Pseudomonadati</taxon>
        <taxon>Bacteroidota</taxon>
        <taxon>Flavobacteriia</taxon>
        <taxon>Flavobacteriales</taxon>
        <taxon>Flavobacteriaceae</taxon>
        <taxon>Tenacibaculum</taxon>
    </lineage>
</organism>
<protein>
    <recommendedName>
        <fullName evidence="4">Carboxypeptidase regulatory-like domain-containing protein</fullName>
    </recommendedName>
</protein>
<dbReference type="AlphaFoldDB" id="A0A238UC38"/>
<accession>A0A238UC38</accession>
<proteinExistence type="predicted"/>
<keyword evidence="3" id="KW-1185">Reference proteome</keyword>
<feature type="chain" id="PRO_5012376048" description="Carboxypeptidase regulatory-like domain-containing protein" evidence="1">
    <location>
        <begin position="23"/>
        <end position="138"/>
    </location>
</feature>
<evidence type="ECO:0000313" key="3">
    <source>
        <dbReference type="Proteomes" id="UP000215214"/>
    </source>
</evidence>
<dbReference type="RefSeq" id="WP_095072178.1">
    <property type="nucleotide sequence ID" value="NZ_LT899436.1"/>
</dbReference>
<name>A0A238UC38_9FLAO</name>